<name>A0A1R2ARX0_9CILI</name>
<dbReference type="InterPro" id="IPR036770">
    <property type="entry name" value="Ankyrin_rpt-contain_sf"/>
</dbReference>
<organism evidence="10 11">
    <name type="scientific">Stentor coeruleus</name>
    <dbReference type="NCBI Taxonomy" id="5963"/>
    <lineage>
        <taxon>Eukaryota</taxon>
        <taxon>Sar</taxon>
        <taxon>Alveolata</taxon>
        <taxon>Ciliophora</taxon>
        <taxon>Postciliodesmatophora</taxon>
        <taxon>Heterotrichea</taxon>
        <taxon>Heterotrichida</taxon>
        <taxon>Stentoridae</taxon>
        <taxon>Stentor</taxon>
    </lineage>
</organism>
<evidence type="ECO:0000259" key="9">
    <source>
        <dbReference type="PROSITE" id="PS50011"/>
    </source>
</evidence>
<dbReference type="Proteomes" id="UP000187209">
    <property type="component" value="Unassembled WGS sequence"/>
</dbReference>
<dbReference type="PROSITE" id="PS50011">
    <property type="entry name" value="PROTEIN_KINASE_DOM"/>
    <property type="match status" value="1"/>
</dbReference>
<dbReference type="GO" id="GO:0004674">
    <property type="term" value="F:protein serine/threonine kinase activity"/>
    <property type="evidence" value="ECO:0007669"/>
    <property type="project" value="UniProtKB-KW"/>
</dbReference>
<dbReference type="Pfam" id="PF00069">
    <property type="entry name" value="Pkinase"/>
    <property type="match status" value="1"/>
</dbReference>
<dbReference type="InterPro" id="IPR000719">
    <property type="entry name" value="Prot_kinase_dom"/>
</dbReference>
<dbReference type="Gene3D" id="3.30.200.20">
    <property type="entry name" value="Phosphorylase Kinase, domain 1"/>
    <property type="match status" value="1"/>
</dbReference>
<evidence type="ECO:0000313" key="11">
    <source>
        <dbReference type="Proteomes" id="UP000187209"/>
    </source>
</evidence>
<dbReference type="PROSITE" id="PS50297">
    <property type="entry name" value="ANK_REP_REGION"/>
    <property type="match status" value="1"/>
</dbReference>
<evidence type="ECO:0000313" key="10">
    <source>
        <dbReference type="EMBL" id="OMJ67259.1"/>
    </source>
</evidence>
<dbReference type="FunFam" id="3.30.200.20:FF:000042">
    <property type="entry name" value="Aurora kinase A"/>
    <property type="match status" value="1"/>
</dbReference>
<evidence type="ECO:0000256" key="2">
    <source>
        <dbReference type="ARBA" id="ARBA00022553"/>
    </source>
</evidence>
<keyword evidence="11" id="KW-1185">Reference proteome</keyword>
<dbReference type="PROSITE" id="PS00107">
    <property type="entry name" value="PROTEIN_KINASE_ATP"/>
    <property type="match status" value="1"/>
</dbReference>
<dbReference type="GO" id="GO:0005524">
    <property type="term" value="F:ATP binding"/>
    <property type="evidence" value="ECO:0007669"/>
    <property type="project" value="UniProtKB-UniRule"/>
</dbReference>
<dbReference type="Pfam" id="PF12796">
    <property type="entry name" value="Ank_2"/>
    <property type="match status" value="1"/>
</dbReference>
<evidence type="ECO:0000256" key="4">
    <source>
        <dbReference type="ARBA" id="ARBA00022741"/>
    </source>
</evidence>
<evidence type="ECO:0000256" key="5">
    <source>
        <dbReference type="ARBA" id="ARBA00022777"/>
    </source>
</evidence>
<evidence type="ECO:0000256" key="1">
    <source>
        <dbReference type="ARBA" id="ARBA00022527"/>
    </source>
</evidence>
<dbReference type="InterPro" id="IPR017441">
    <property type="entry name" value="Protein_kinase_ATP_BS"/>
</dbReference>
<evidence type="ECO:0000256" key="8">
    <source>
        <dbReference type="PROSITE-ProRule" id="PRU10141"/>
    </source>
</evidence>
<keyword evidence="3" id="KW-0808">Transferase</keyword>
<feature type="repeat" description="ANK" evidence="7">
    <location>
        <begin position="151"/>
        <end position="183"/>
    </location>
</feature>
<accession>A0A1R2ARX0</accession>
<dbReference type="SUPFAM" id="SSF48403">
    <property type="entry name" value="Ankyrin repeat"/>
    <property type="match status" value="1"/>
</dbReference>
<dbReference type="PROSITE" id="PS50088">
    <property type="entry name" value="ANK_REPEAT"/>
    <property type="match status" value="1"/>
</dbReference>
<dbReference type="SMART" id="SM00248">
    <property type="entry name" value="ANK"/>
    <property type="match status" value="3"/>
</dbReference>
<feature type="binding site" evidence="8">
    <location>
        <position position="290"/>
    </location>
    <ligand>
        <name>ATP</name>
        <dbReference type="ChEBI" id="CHEBI:30616"/>
    </ligand>
</feature>
<evidence type="ECO:0000256" key="6">
    <source>
        <dbReference type="ARBA" id="ARBA00022840"/>
    </source>
</evidence>
<dbReference type="PROSITE" id="PS00108">
    <property type="entry name" value="PROTEIN_KINASE_ST"/>
    <property type="match status" value="1"/>
</dbReference>
<evidence type="ECO:0000256" key="7">
    <source>
        <dbReference type="PROSITE-ProRule" id="PRU00023"/>
    </source>
</evidence>
<protein>
    <recommendedName>
        <fullName evidence="9">Protein kinase domain-containing protein</fullName>
    </recommendedName>
</protein>
<evidence type="ECO:0000256" key="3">
    <source>
        <dbReference type="ARBA" id="ARBA00022679"/>
    </source>
</evidence>
<dbReference type="EMBL" id="MPUH01001534">
    <property type="protein sequence ID" value="OMJ67259.1"/>
    <property type="molecule type" value="Genomic_DNA"/>
</dbReference>
<dbReference type="Gene3D" id="1.25.40.20">
    <property type="entry name" value="Ankyrin repeat-containing domain"/>
    <property type="match status" value="1"/>
</dbReference>
<keyword evidence="4 8" id="KW-0547">Nucleotide-binding</keyword>
<keyword evidence="2" id="KW-0597">Phosphoprotein</keyword>
<comment type="caution">
    <text evidence="10">The sequence shown here is derived from an EMBL/GenBank/DDBJ whole genome shotgun (WGS) entry which is preliminary data.</text>
</comment>
<dbReference type="AlphaFoldDB" id="A0A1R2ARX0"/>
<dbReference type="Gene3D" id="1.10.510.10">
    <property type="entry name" value="Transferase(Phosphotransferase) domain 1"/>
    <property type="match status" value="1"/>
</dbReference>
<dbReference type="InterPro" id="IPR045270">
    <property type="entry name" value="STKc_AGC"/>
</dbReference>
<reference evidence="10 11" key="1">
    <citation type="submission" date="2016-11" db="EMBL/GenBank/DDBJ databases">
        <title>The macronuclear genome of Stentor coeruleus: a giant cell with tiny introns.</title>
        <authorList>
            <person name="Slabodnick M."/>
            <person name="Ruby J.G."/>
            <person name="Reiff S.B."/>
            <person name="Swart E.C."/>
            <person name="Gosai S."/>
            <person name="Prabakaran S."/>
            <person name="Witkowska E."/>
            <person name="Larue G.E."/>
            <person name="Fisher S."/>
            <person name="Freeman R.M."/>
            <person name="Gunawardena J."/>
            <person name="Chu W."/>
            <person name="Stover N.A."/>
            <person name="Gregory B.D."/>
            <person name="Nowacki M."/>
            <person name="Derisi J."/>
            <person name="Roy S.W."/>
            <person name="Marshall W.F."/>
            <person name="Sood P."/>
        </authorList>
    </citation>
    <scope>NUCLEOTIDE SEQUENCE [LARGE SCALE GENOMIC DNA]</scope>
    <source>
        <strain evidence="10">WM001</strain>
    </source>
</reference>
<proteinExistence type="predicted"/>
<dbReference type="CDD" id="cd05123">
    <property type="entry name" value="STKc_AGC"/>
    <property type="match status" value="1"/>
</dbReference>
<gene>
    <name evidence="10" type="ORF">SteCoe_35628</name>
</gene>
<dbReference type="InterPro" id="IPR002110">
    <property type="entry name" value="Ankyrin_rpt"/>
</dbReference>
<keyword evidence="5" id="KW-0418">Kinase</keyword>
<keyword evidence="6 8" id="KW-0067">ATP-binding</keyword>
<keyword evidence="1" id="KW-0723">Serine/threonine-protein kinase</keyword>
<keyword evidence="7" id="KW-0040">ANK repeat</keyword>
<dbReference type="InterPro" id="IPR011009">
    <property type="entry name" value="Kinase-like_dom_sf"/>
</dbReference>
<dbReference type="SUPFAM" id="SSF56112">
    <property type="entry name" value="Protein kinase-like (PK-like)"/>
    <property type="match status" value="1"/>
</dbReference>
<dbReference type="InterPro" id="IPR008271">
    <property type="entry name" value="Ser/Thr_kinase_AS"/>
</dbReference>
<dbReference type="PANTHER" id="PTHR24351">
    <property type="entry name" value="RIBOSOMAL PROTEIN S6 KINASE"/>
    <property type="match status" value="1"/>
</dbReference>
<sequence length="546" mass="62450">MKFFESLLQLFENSNCLCKDRKKRQRISEASLNLVVEAPANSLSEESNLISVKMSPATKKMQVKPNHEMETTDLLTQEYTYSSYGEEAKSLILAIEKNDTEFVKSLLTSSDLYQYTDSDGFSLLHRAVFIGDPNTVSILAQKVNLNTADDSGRTALHYACMQSKAEIAEILLNLGCNTEAVDNYGKTAFNYSENQPEFREIFNSFSQNKRNTEKTFNIVQTSDNGMDKMIKELKQDKILKRLRKASRSAECVAGMNYLSNYKVIKVVGKGSYSKVFLVEDKVSGKEYALKVMKKNKIFESRMIEYVKTEKHILSTLRNPFIISLISSFQTKTSLLLLLPYCRHGSLGDRIQNSNPISPGLVKLYACEILLALECLHKNNYIYRDLKPSNLLVNEDGHIMVSDFGLSKRIETQTHSFCGSIGYVAPEISTEKPYSYEVDWYMFGLTLFEISTGCPFYLKNDKVCVNDPLLSDLIEKLLENTQNKRLGFYKDASEVKRHDYFRGINWEKVMNKENQPFNEDATLKDSANWLHYEDSDDDSSWSFLDDE</sequence>
<feature type="domain" description="Protein kinase" evidence="9">
    <location>
        <begin position="261"/>
        <end position="500"/>
    </location>
</feature>
<dbReference type="SMART" id="SM00220">
    <property type="entry name" value="S_TKc"/>
    <property type="match status" value="1"/>
</dbReference>
<dbReference type="OrthoDB" id="333550at2759"/>